<evidence type="ECO:0000313" key="10">
    <source>
        <dbReference type="EMBL" id="BCS01942.1"/>
    </source>
</evidence>
<dbReference type="EC" id="2.7.11.1" evidence="1"/>
<dbReference type="GO" id="GO:0005524">
    <property type="term" value="F:ATP binding"/>
    <property type="evidence" value="ECO:0007669"/>
    <property type="project" value="UniProtKB-KW"/>
</dbReference>
<reference evidence="12" key="2">
    <citation type="submission" date="2016-02" db="EMBL/GenBank/DDBJ databases">
        <title>Genome sequencing of Aspergillus luchuensis NBRC 4314.</title>
        <authorList>
            <person name="Yamada O."/>
        </authorList>
    </citation>
    <scope>NUCLEOTIDE SEQUENCE [LARGE SCALE GENOMIC DNA]</scope>
    <source>
        <strain evidence="12">RIB 2604</strain>
    </source>
</reference>
<dbReference type="AlphaFoldDB" id="A0A146FZA2"/>
<name>A0A146FZA2_ASPKA</name>
<evidence type="ECO:0000256" key="7">
    <source>
        <dbReference type="ARBA" id="ARBA00047899"/>
    </source>
</evidence>
<keyword evidence="13" id="KW-1185">Reference proteome</keyword>
<keyword evidence="5" id="KW-0418">Kinase</keyword>
<dbReference type="InterPro" id="IPR000719">
    <property type="entry name" value="Prot_kinase_dom"/>
</dbReference>
<evidence type="ECO:0000256" key="4">
    <source>
        <dbReference type="ARBA" id="ARBA00022741"/>
    </source>
</evidence>
<keyword evidence="3" id="KW-0808">Transferase</keyword>
<evidence type="ECO:0000256" key="5">
    <source>
        <dbReference type="ARBA" id="ARBA00022777"/>
    </source>
</evidence>
<dbReference type="InterPro" id="IPR011009">
    <property type="entry name" value="Kinase-like_dom_sf"/>
</dbReference>
<dbReference type="Proteomes" id="UP000661280">
    <property type="component" value="Chromosome 6"/>
</dbReference>
<dbReference type="GO" id="GO:0050684">
    <property type="term" value="P:regulation of mRNA processing"/>
    <property type="evidence" value="ECO:0007669"/>
    <property type="project" value="TreeGrafter"/>
</dbReference>
<accession>A0A146FZA2</accession>
<keyword evidence="6" id="KW-0067">ATP-binding</keyword>
<feature type="domain" description="Protein kinase" evidence="9">
    <location>
        <begin position="72"/>
        <end position="435"/>
    </location>
</feature>
<dbReference type="SMART" id="SM00220">
    <property type="entry name" value="S_TKc"/>
    <property type="match status" value="1"/>
</dbReference>
<evidence type="ECO:0000256" key="3">
    <source>
        <dbReference type="ARBA" id="ARBA00022679"/>
    </source>
</evidence>
<comment type="catalytic activity">
    <reaction evidence="8">
        <text>L-seryl-[protein] + ATP = O-phospho-L-seryl-[protein] + ADP + H(+)</text>
        <dbReference type="Rhea" id="RHEA:17989"/>
        <dbReference type="Rhea" id="RHEA-COMP:9863"/>
        <dbReference type="Rhea" id="RHEA-COMP:11604"/>
        <dbReference type="ChEBI" id="CHEBI:15378"/>
        <dbReference type="ChEBI" id="CHEBI:29999"/>
        <dbReference type="ChEBI" id="CHEBI:30616"/>
        <dbReference type="ChEBI" id="CHEBI:83421"/>
        <dbReference type="ChEBI" id="CHEBI:456216"/>
        <dbReference type="EC" id="2.7.11.1"/>
    </reaction>
</comment>
<dbReference type="PANTHER" id="PTHR47634">
    <property type="entry name" value="PROTEIN KINASE DOMAIN-CONTAINING PROTEIN-RELATED"/>
    <property type="match status" value="1"/>
</dbReference>
<dbReference type="Gene3D" id="3.30.200.20">
    <property type="entry name" value="Phosphorylase Kinase, domain 1"/>
    <property type="match status" value="1"/>
</dbReference>
<evidence type="ECO:0000256" key="8">
    <source>
        <dbReference type="ARBA" id="ARBA00048679"/>
    </source>
</evidence>
<evidence type="ECO:0000313" key="11">
    <source>
        <dbReference type="EMBL" id="GAT30984.1"/>
    </source>
</evidence>
<dbReference type="VEuPathDB" id="FungiDB:ASPFODRAFT_61155"/>
<gene>
    <name evidence="10" type="ORF">AKAW2_60206A</name>
    <name evidence="11" type="ORF">RIB2604_03701940</name>
</gene>
<keyword evidence="2" id="KW-0723">Serine/threonine-protein kinase</keyword>
<evidence type="ECO:0000259" key="9">
    <source>
        <dbReference type="PROSITE" id="PS50011"/>
    </source>
</evidence>
<dbReference type="Pfam" id="PF00069">
    <property type="entry name" value="Pkinase"/>
    <property type="match status" value="1"/>
</dbReference>
<organism evidence="11 12">
    <name type="scientific">Aspergillus kawachii</name>
    <name type="common">White koji mold</name>
    <name type="synonym">Aspergillus awamori var. kawachi</name>
    <dbReference type="NCBI Taxonomy" id="1069201"/>
    <lineage>
        <taxon>Eukaryota</taxon>
        <taxon>Fungi</taxon>
        <taxon>Dikarya</taxon>
        <taxon>Ascomycota</taxon>
        <taxon>Pezizomycotina</taxon>
        <taxon>Eurotiomycetes</taxon>
        <taxon>Eurotiomycetidae</taxon>
        <taxon>Eurotiales</taxon>
        <taxon>Aspergillaceae</taxon>
        <taxon>Aspergillus</taxon>
        <taxon>Aspergillus subgen. Circumdati</taxon>
    </lineage>
</organism>
<evidence type="ECO:0000313" key="12">
    <source>
        <dbReference type="Proteomes" id="UP000075230"/>
    </source>
</evidence>
<dbReference type="SUPFAM" id="SSF56112">
    <property type="entry name" value="Protein kinase-like (PK-like)"/>
    <property type="match status" value="1"/>
</dbReference>
<keyword evidence="4" id="KW-0547">Nucleotide-binding</keyword>
<dbReference type="InterPro" id="IPR051334">
    <property type="entry name" value="SRPK"/>
</dbReference>
<evidence type="ECO:0000256" key="2">
    <source>
        <dbReference type="ARBA" id="ARBA00022527"/>
    </source>
</evidence>
<dbReference type="PROSITE" id="PS50011">
    <property type="entry name" value="PROTEIN_KINASE_DOM"/>
    <property type="match status" value="1"/>
</dbReference>
<dbReference type="Proteomes" id="UP000075230">
    <property type="component" value="Unassembled WGS sequence"/>
</dbReference>
<dbReference type="EMBL" id="BCWF01000036">
    <property type="protein sequence ID" value="GAT30984.1"/>
    <property type="molecule type" value="Genomic_DNA"/>
</dbReference>
<dbReference type="GeneID" id="64963263"/>
<reference evidence="10" key="3">
    <citation type="submission" date="2021-01" db="EMBL/GenBank/DDBJ databases">
        <authorList>
            <consortium name="Aspergillus luchuensis mut. kawachii IFO 4304 genome sequencing consortium"/>
            <person name="Kazuki M."/>
            <person name="Futagami T."/>
        </authorList>
    </citation>
    <scope>NUCLEOTIDE SEQUENCE</scope>
    <source>
        <strain evidence="10">IFO 4308</strain>
    </source>
</reference>
<dbReference type="OrthoDB" id="5979581at2759"/>
<proteinExistence type="predicted"/>
<dbReference type="GO" id="GO:0004674">
    <property type="term" value="F:protein serine/threonine kinase activity"/>
    <property type="evidence" value="ECO:0007669"/>
    <property type="project" value="UniProtKB-KW"/>
</dbReference>
<reference evidence="11 12" key="1">
    <citation type="journal article" date="2016" name="DNA Res.">
        <title>Genome sequence of Aspergillus luchuensis NBRC 4314.</title>
        <authorList>
            <person name="Yamada O."/>
            <person name="Machida M."/>
            <person name="Hosoyama A."/>
            <person name="Goto M."/>
            <person name="Takahashi T."/>
            <person name="Futagami T."/>
            <person name="Yamagata Y."/>
            <person name="Takeuchi M."/>
            <person name="Kobayashi T."/>
            <person name="Koike H."/>
            <person name="Abe K."/>
            <person name="Asai K."/>
            <person name="Arita M."/>
            <person name="Fujita N."/>
            <person name="Fukuda K."/>
            <person name="Higa K."/>
            <person name="Horikawa H."/>
            <person name="Ishikawa T."/>
            <person name="Jinno K."/>
            <person name="Kato Y."/>
            <person name="Kirimura K."/>
            <person name="Mizutani O."/>
            <person name="Nakasone K."/>
            <person name="Sano M."/>
            <person name="Shiraishi Y."/>
            <person name="Tsukahara M."/>
            <person name="Gomi K."/>
        </authorList>
    </citation>
    <scope>NUCLEOTIDE SEQUENCE [LARGE SCALE GENOMIC DNA]</scope>
    <source>
        <strain evidence="11 12">RIB 2604</strain>
    </source>
</reference>
<sequence>MTWRYRVLPQVSRRLHYSRPLLQLPLWPVRNYSHSTHPLLDPTEKLEEETLPWYSPERFYPVKVGEVFQTRYQVVGKLGYGGYSTIWLCRDLWLVESYPIHNRCGKSDLVSPDSQRSKYVTLKVLECNSPEAQREMSAYDHLNSRNVPDHAGAKLIRRALDSFQIASEKGTFGCLIHPPLGMSMHEFRTQLKARVLPESIVKLTLIHLLLALDYLHMEAGIVHTDIQERNIMMGIEDSSILSHFEEEERSNPSPRKFAGDREIYTSRKLRKTKQHGRPTLCDFGQARFGSSFYSGDIQPYIYRAPEVILRLPWNEKVDIWNIGVLTWDIFQQGHLFYGRDPNQSPSDAHHLAEMVAIMGLPPKEMVQNSEYATTFFDVEGNWKGAVDIPGISLEKLEGNLQGESQQLFLRFLGETLKWNPDERPSARDLLDDPWLRST</sequence>
<dbReference type="RefSeq" id="XP_041545704.1">
    <property type="nucleotide sequence ID" value="XM_041692305.1"/>
</dbReference>
<comment type="catalytic activity">
    <reaction evidence="7">
        <text>L-threonyl-[protein] + ATP = O-phospho-L-threonyl-[protein] + ADP + H(+)</text>
        <dbReference type="Rhea" id="RHEA:46608"/>
        <dbReference type="Rhea" id="RHEA-COMP:11060"/>
        <dbReference type="Rhea" id="RHEA-COMP:11605"/>
        <dbReference type="ChEBI" id="CHEBI:15378"/>
        <dbReference type="ChEBI" id="CHEBI:30013"/>
        <dbReference type="ChEBI" id="CHEBI:30616"/>
        <dbReference type="ChEBI" id="CHEBI:61977"/>
        <dbReference type="ChEBI" id="CHEBI:456216"/>
        <dbReference type="EC" id="2.7.11.1"/>
    </reaction>
</comment>
<dbReference type="KEGG" id="aluc:AKAW2_60206A"/>
<protein>
    <recommendedName>
        <fullName evidence="1">non-specific serine/threonine protein kinase</fullName>
        <ecNumber evidence="1">2.7.11.1</ecNumber>
    </recommendedName>
</protein>
<dbReference type="PANTHER" id="PTHR47634:SF9">
    <property type="entry name" value="PROTEIN KINASE DOMAIN-CONTAINING PROTEIN-RELATED"/>
    <property type="match status" value="1"/>
</dbReference>
<dbReference type="Gene3D" id="1.10.510.10">
    <property type="entry name" value="Transferase(Phosphotransferase) domain 1"/>
    <property type="match status" value="1"/>
</dbReference>
<reference evidence="10" key="4">
    <citation type="submission" date="2021-02" db="EMBL/GenBank/DDBJ databases">
        <title>Aspergillus luchuensis mut. kawachii IFO 4304 genome sequence.</title>
        <authorList>
            <person name="Mori K."/>
            <person name="Kadooka C."/>
            <person name="Goto M."/>
            <person name="Futagami T."/>
        </authorList>
    </citation>
    <scope>NUCLEOTIDE SEQUENCE</scope>
    <source>
        <strain evidence="10">IFO 4308</strain>
    </source>
</reference>
<evidence type="ECO:0000256" key="1">
    <source>
        <dbReference type="ARBA" id="ARBA00012513"/>
    </source>
</evidence>
<evidence type="ECO:0000313" key="13">
    <source>
        <dbReference type="Proteomes" id="UP000661280"/>
    </source>
</evidence>
<dbReference type="EMBL" id="AP024430">
    <property type="protein sequence ID" value="BCS01942.1"/>
    <property type="molecule type" value="Genomic_DNA"/>
</dbReference>
<dbReference type="GO" id="GO:0000245">
    <property type="term" value="P:spliceosomal complex assembly"/>
    <property type="evidence" value="ECO:0007669"/>
    <property type="project" value="TreeGrafter"/>
</dbReference>
<evidence type="ECO:0000256" key="6">
    <source>
        <dbReference type="ARBA" id="ARBA00022840"/>
    </source>
</evidence>